<dbReference type="SUPFAM" id="SSF103473">
    <property type="entry name" value="MFS general substrate transporter"/>
    <property type="match status" value="1"/>
</dbReference>
<dbReference type="GO" id="GO:0005886">
    <property type="term" value="C:plasma membrane"/>
    <property type="evidence" value="ECO:0007669"/>
    <property type="project" value="TreeGrafter"/>
</dbReference>
<feature type="domain" description="Major facilitator superfamily (MFS) profile" evidence="2">
    <location>
        <begin position="207"/>
        <end position="396"/>
    </location>
</feature>
<feature type="transmembrane region" description="Helical" evidence="1">
    <location>
        <begin position="209"/>
        <end position="233"/>
    </location>
</feature>
<feature type="transmembrane region" description="Helical" evidence="1">
    <location>
        <begin position="139"/>
        <end position="158"/>
    </location>
</feature>
<feature type="transmembrane region" description="Helical" evidence="1">
    <location>
        <begin position="78"/>
        <end position="99"/>
    </location>
</feature>
<dbReference type="KEGG" id="hsn:DV733_06545"/>
<dbReference type="RefSeq" id="WP_049995520.1">
    <property type="nucleotide sequence ID" value="NZ_CP031310.1"/>
</dbReference>
<protein>
    <submittedName>
        <fullName evidence="3">MFS transporter</fullName>
    </submittedName>
</protein>
<keyword evidence="1" id="KW-0812">Transmembrane</keyword>
<dbReference type="InterPro" id="IPR011701">
    <property type="entry name" value="MFS"/>
</dbReference>
<dbReference type="Gene3D" id="1.20.1250.20">
    <property type="entry name" value="MFS general substrate transporter like domains"/>
    <property type="match status" value="2"/>
</dbReference>
<evidence type="ECO:0000313" key="3">
    <source>
        <dbReference type="EMBL" id="QCC50924.1"/>
    </source>
</evidence>
<feature type="transmembrane region" description="Helical" evidence="1">
    <location>
        <begin position="360"/>
        <end position="382"/>
    </location>
</feature>
<name>A0A4D6HA23_9EURY</name>
<evidence type="ECO:0000313" key="4">
    <source>
        <dbReference type="Proteomes" id="UP000296706"/>
    </source>
</evidence>
<dbReference type="PANTHER" id="PTHR23521:SF2">
    <property type="entry name" value="TRANSPORTER MFS SUPERFAMILY"/>
    <property type="match status" value="1"/>
</dbReference>
<reference evidence="3 4" key="1">
    <citation type="journal article" date="2019" name="Nat. Commun.">
        <title>A new type of DNA phosphorothioation-based antiviral system in archaea.</title>
        <authorList>
            <person name="Xiong L."/>
            <person name="Liu S."/>
            <person name="Chen S."/>
            <person name="Xiao Y."/>
            <person name="Zhu B."/>
            <person name="Gao Y."/>
            <person name="Zhang Y."/>
            <person name="Chen B."/>
            <person name="Luo J."/>
            <person name="Deng Z."/>
            <person name="Chen X."/>
            <person name="Wang L."/>
            <person name="Chen S."/>
        </authorList>
    </citation>
    <scope>NUCLEOTIDE SEQUENCE [LARGE SCALE GENOMIC DNA]</scope>
    <source>
        <strain evidence="3 4">CBA1105</strain>
    </source>
</reference>
<dbReference type="AlphaFoldDB" id="A0A4D6HA23"/>
<dbReference type="Pfam" id="PF07690">
    <property type="entry name" value="MFS_1"/>
    <property type="match status" value="1"/>
</dbReference>
<proteinExistence type="predicted"/>
<dbReference type="EMBL" id="CP031310">
    <property type="protein sequence ID" value="QCC50924.1"/>
    <property type="molecule type" value="Genomic_DNA"/>
</dbReference>
<organism evidence="3 4">
    <name type="scientific">Halapricum salinum</name>
    <dbReference type="NCBI Taxonomy" id="1457250"/>
    <lineage>
        <taxon>Archaea</taxon>
        <taxon>Methanobacteriati</taxon>
        <taxon>Methanobacteriota</taxon>
        <taxon>Stenosarchaea group</taxon>
        <taxon>Halobacteria</taxon>
        <taxon>Halobacteriales</taxon>
        <taxon>Haloarculaceae</taxon>
        <taxon>Halapricum</taxon>
    </lineage>
</organism>
<evidence type="ECO:0000256" key="1">
    <source>
        <dbReference type="SAM" id="Phobius"/>
    </source>
</evidence>
<dbReference type="GO" id="GO:0022857">
    <property type="term" value="F:transmembrane transporter activity"/>
    <property type="evidence" value="ECO:0007669"/>
    <property type="project" value="InterPro"/>
</dbReference>
<dbReference type="Proteomes" id="UP000296706">
    <property type="component" value="Chromosome"/>
</dbReference>
<dbReference type="STRING" id="1457250.GCA_000755225_00175"/>
<keyword evidence="1" id="KW-1133">Transmembrane helix</keyword>
<feature type="transmembrane region" description="Helical" evidence="1">
    <location>
        <begin position="46"/>
        <end position="66"/>
    </location>
</feature>
<dbReference type="GeneID" id="39847507"/>
<sequence length="396" mass="40322">MDVPVSERARLAVVVWSVLVSQTFLYPGLEDLIVALGAPGDIQAGMWFLVAEFAAFITCAVVWGALSDASGRRTPWIVLGALGGAGCYVSLTLFPSLGLGFDAVLAVRVLGGALTIGAFSLSITMLMDLSASHGRNMGAAGIAIGLGAALGSVVGGQLSTVNPLAPLLASAAVLALAAGVVATVPDRAVGSARRATGLLTRLRARRRLAIPYAFGFVDRMTAGFFSLVGVFYFREAFGLDAGAVGLTLALFFVPFALLQYPFGSWSDRIGRFLPVVGGSIAYGLGIVAVGLAPVYPLAAVLMVVVGVFGALVSPTTMALVSDLADPEESGTAMGGFNVFGSLGFLSGFLVGGVAADVWGYLPAFVLVGGLELAIAVVAAPAVRSIEFDAGAIEAVQ</sequence>
<keyword evidence="1" id="KW-0472">Membrane</keyword>
<gene>
    <name evidence="3" type="ORF">DV733_06545</name>
</gene>
<feature type="transmembrane region" description="Helical" evidence="1">
    <location>
        <begin position="9"/>
        <end position="26"/>
    </location>
</feature>
<feature type="transmembrane region" description="Helical" evidence="1">
    <location>
        <begin position="298"/>
        <end position="320"/>
    </location>
</feature>
<feature type="transmembrane region" description="Helical" evidence="1">
    <location>
        <begin position="332"/>
        <end position="354"/>
    </location>
</feature>
<feature type="transmembrane region" description="Helical" evidence="1">
    <location>
        <begin position="164"/>
        <end position="184"/>
    </location>
</feature>
<evidence type="ECO:0000259" key="2">
    <source>
        <dbReference type="PROSITE" id="PS50850"/>
    </source>
</evidence>
<dbReference type="OrthoDB" id="343229at2157"/>
<feature type="transmembrane region" description="Helical" evidence="1">
    <location>
        <begin position="105"/>
        <end position="127"/>
    </location>
</feature>
<dbReference type="PANTHER" id="PTHR23521">
    <property type="entry name" value="TRANSPORTER MFS SUPERFAMILY"/>
    <property type="match status" value="1"/>
</dbReference>
<keyword evidence="4" id="KW-1185">Reference proteome</keyword>
<feature type="transmembrane region" description="Helical" evidence="1">
    <location>
        <begin position="239"/>
        <end position="260"/>
    </location>
</feature>
<feature type="transmembrane region" description="Helical" evidence="1">
    <location>
        <begin position="272"/>
        <end position="292"/>
    </location>
</feature>
<dbReference type="PROSITE" id="PS50850">
    <property type="entry name" value="MFS"/>
    <property type="match status" value="1"/>
</dbReference>
<dbReference type="InterPro" id="IPR036259">
    <property type="entry name" value="MFS_trans_sf"/>
</dbReference>
<dbReference type="InterPro" id="IPR020846">
    <property type="entry name" value="MFS_dom"/>
</dbReference>
<accession>A0A4D6HA23</accession>